<keyword evidence="2" id="KW-1133">Transmembrane helix</keyword>
<evidence type="ECO:0000313" key="4">
    <source>
        <dbReference type="Proteomes" id="UP000029725"/>
    </source>
</evidence>
<evidence type="ECO:0008006" key="5">
    <source>
        <dbReference type="Google" id="ProtNLM"/>
    </source>
</evidence>
<feature type="compositionally biased region" description="Polar residues" evidence="1">
    <location>
        <begin position="7"/>
        <end position="26"/>
    </location>
</feature>
<dbReference type="HOGENOM" id="CLU_1611178_0_0_1"/>
<feature type="region of interest" description="Disordered" evidence="1">
    <location>
        <begin position="1"/>
        <end position="60"/>
    </location>
</feature>
<sequence>MADDGQSENPCSPQDQSKDLCTTASQMPGVKDGSPKAPKPSILKSKHQKTIVSGKADCDDLEKKEDPLPDQFEALLSQTSQYQPPPPPTKTVLATIPTDLWIKLFTYSAALLIVPPFVCFAGYRYFFPDNLIFSAVFSIVLANLIVASFIYAALTEDGDEKEKFE</sequence>
<reference evidence="3 4" key="1">
    <citation type="submission" date="2014-04" db="EMBL/GenBank/DDBJ databases">
        <title>A new species of microsporidia sheds light on the evolution of extreme parasitism.</title>
        <authorList>
            <person name="Haag K.L."/>
            <person name="James T.Y."/>
            <person name="Larsson R."/>
            <person name="Schaer T.M."/>
            <person name="Refardt D."/>
            <person name="Pombert J.-F."/>
            <person name="Ebert D."/>
        </authorList>
    </citation>
    <scope>NUCLEOTIDE SEQUENCE [LARGE SCALE GENOMIC DNA]</scope>
    <source>
        <strain evidence="3 4">UGP3</strain>
        <tissue evidence="3">Spores</tissue>
    </source>
</reference>
<evidence type="ECO:0000256" key="1">
    <source>
        <dbReference type="SAM" id="MobiDB-lite"/>
    </source>
</evidence>
<dbReference type="Proteomes" id="UP000029725">
    <property type="component" value="Unassembled WGS sequence"/>
</dbReference>
<dbReference type="OrthoDB" id="160405at2759"/>
<accession>A0A098VZ81</accession>
<evidence type="ECO:0000313" key="3">
    <source>
        <dbReference type="EMBL" id="KGG53056.1"/>
    </source>
</evidence>
<evidence type="ECO:0000256" key="2">
    <source>
        <dbReference type="SAM" id="Phobius"/>
    </source>
</evidence>
<keyword evidence="4" id="KW-1185">Reference proteome</keyword>
<gene>
    <name evidence="3" type="ORF">DI09_114p80</name>
</gene>
<proteinExistence type="predicted"/>
<protein>
    <recommendedName>
        <fullName evidence="5">Vacuolar ATPase assembly integral membrane protein VMA21</fullName>
    </recommendedName>
</protein>
<name>A0A098VZ81_9MICR</name>
<dbReference type="AlphaFoldDB" id="A0A098VZ81"/>
<keyword evidence="2" id="KW-0812">Transmembrane</keyword>
<dbReference type="VEuPathDB" id="MicrosporidiaDB:DI09_114p80"/>
<keyword evidence="2" id="KW-0472">Membrane</keyword>
<feature type="transmembrane region" description="Helical" evidence="2">
    <location>
        <begin position="132"/>
        <end position="154"/>
    </location>
</feature>
<organism evidence="3 4">
    <name type="scientific">Mitosporidium daphniae</name>
    <dbReference type="NCBI Taxonomy" id="1485682"/>
    <lineage>
        <taxon>Eukaryota</taxon>
        <taxon>Fungi</taxon>
        <taxon>Fungi incertae sedis</taxon>
        <taxon>Microsporidia</taxon>
        <taxon>Mitosporidium</taxon>
    </lineage>
</organism>
<feature type="transmembrane region" description="Helical" evidence="2">
    <location>
        <begin position="104"/>
        <end position="126"/>
    </location>
</feature>
<comment type="caution">
    <text evidence="3">The sequence shown here is derived from an EMBL/GenBank/DDBJ whole genome shotgun (WGS) entry which is preliminary data.</text>
</comment>
<dbReference type="RefSeq" id="XP_013239492.1">
    <property type="nucleotide sequence ID" value="XM_013384038.1"/>
</dbReference>
<dbReference type="GeneID" id="25258064"/>
<dbReference type="EMBL" id="JMKJ01000016">
    <property type="protein sequence ID" value="KGG53056.1"/>
    <property type="molecule type" value="Genomic_DNA"/>
</dbReference>